<keyword evidence="3" id="KW-1185">Reference proteome</keyword>
<organism evidence="3 4">
    <name type="scientific">Heligmosomoides polygyrus</name>
    <name type="common">Parasitic roundworm</name>
    <dbReference type="NCBI Taxonomy" id="6339"/>
    <lineage>
        <taxon>Eukaryota</taxon>
        <taxon>Metazoa</taxon>
        <taxon>Ecdysozoa</taxon>
        <taxon>Nematoda</taxon>
        <taxon>Chromadorea</taxon>
        <taxon>Rhabditida</taxon>
        <taxon>Rhabditina</taxon>
        <taxon>Rhabditomorpha</taxon>
        <taxon>Strongyloidea</taxon>
        <taxon>Heligmosomidae</taxon>
        <taxon>Heligmosomoides</taxon>
    </lineage>
</organism>
<reference evidence="4" key="2">
    <citation type="submission" date="2019-09" db="UniProtKB">
        <authorList>
            <consortium name="WormBaseParasite"/>
        </authorList>
    </citation>
    <scope>IDENTIFICATION</scope>
</reference>
<proteinExistence type="predicted"/>
<feature type="compositionally biased region" description="Polar residues" evidence="1">
    <location>
        <begin position="345"/>
        <end position="363"/>
    </location>
</feature>
<dbReference type="AlphaFoldDB" id="A0A183FSF9"/>
<feature type="compositionally biased region" description="Polar residues" evidence="1">
    <location>
        <begin position="112"/>
        <end position="136"/>
    </location>
</feature>
<evidence type="ECO:0000313" key="3">
    <source>
        <dbReference type="Proteomes" id="UP000050761"/>
    </source>
</evidence>
<evidence type="ECO:0000313" key="2">
    <source>
        <dbReference type="EMBL" id="VDO86655.1"/>
    </source>
</evidence>
<evidence type="ECO:0000256" key="1">
    <source>
        <dbReference type="SAM" id="MobiDB-lite"/>
    </source>
</evidence>
<sequence length="460" mass="51777">MNDVLRSRARRKIPWDRKEFMSSNFRVRVEHPDGSTTSEVLPYPEVKRRFPAALFEFLESRMPPPRVRPKDEPRADGLLPVYNNVSIPRCVYKKQVIKKDQPEAEPPAPQEVTASTADPSAEVSPTTRSKLASATSEGVPLKDTNGRRRRKGKKRAYVGLRRPGPKGRLPKRKVSTRKRSADNLGDPNMEESIQSVADSMKSMWTSSSDELEVTIKTVPGISPRCAKDFLKNIYNPCSPQSPLSQKTSPVTTPSKRPDVGQRFVEQKFEEMVVIKDEPPEDECSNELPKVDNVRRSSRRSLITPPPRSKAMNNSGGKENREDEPPEDDSSSELPKLDILRKSSRRSLITPPSRTKAMSNSGSNENREGANLSSNTRRSGSKAQEGKVTMSKKRRRSGNDIKSPGCKRNTPLRPRNSLENYFIRQDIKPTPDALHNSTNQRGIRGKMSMVRVNSYETVSFI</sequence>
<evidence type="ECO:0000313" key="4">
    <source>
        <dbReference type="WBParaSite" id="HPBE_0001088001-mRNA-1"/>
    </source>
</evidence>
<name>A0A183FSF9_HELPZ</name>
<accession>A0A183FSF9</accession>
<feature type="compositionally biased region" description="Basic residues" evidence="1">
    <location>
        <begin position="163"/>
        <end position="178"/>
    </location>
</feature>
<accession>A0A3P8CQ58</accession>
<gene>
    <name evidence="2" type="ORF">HPBE_LOCUS10881</name>
</gene>
<feature type="compositionally biased region" description="Polar residues" evidence="1">
    <location>
        <begin position="370"/>
        <end position="381"/>
    </location>
</feature>
<dbReference type="EMBL" id="UZAH01026909">
    <property type="protein sequence ID" value="VDO86655.1"/>
    <property type="molecule type" value="Genomic_DNA"/>
</dbReference>
<dbReference type="Proteomes" id="UP000050761">
    <property type="component" value="Unassembled WGS sequence"/>
</dbReference>
<dbReference type="WBParaSite" id="HPBE_0001088001-mRNA-1">
    <property type="protein sequence ID" value="HPBE_0001088001-mRNA-1"/>
    <property type="gene ID" value="HPBE_0001088001"/>
</dbReference>
<feature type="compositionally biased region" description="Basic and acidic residues" evidence="1">
    <location>
        <begin position="255"/>
        <end position="277"/>
    </location>
</feature>
<feature type="compositionally biased region" description="Polar residues" evidence="1">
    <location>
        <begin position="235"/>
        <end position="254"/>
    </location>
</feature>
<feature type="region of interest" description="Disordered" evidence="1">
    <location>
        <begin position="235"/>
        <end position="417"/>
    </location>
</feature>
<feature type="region of interest" description="Disordered" evidence="1">
    <location>
        <begin position="98"/>
        <end position="190"/>
    </location>
</feature>
<reference evidence="2 3" key="1">
    <citation type="submission" date="2018-11" db="EMBL/GenBank/DDBJ databases">
        <authorList>
            <consortium name="Pathogen Informatics"/>
        </authorList>
    </citation>
    <scope>NUCLEOTIDE SEQUENCE [LARGE SCALE GENOMIC DNA]</scope>
</reference>
<feature type="compositionally biased region" description="Basic residues" evidence="1">
    <location>
        <begin position="147"/>
        <end position="156"/>
    </location>
</feature>
<protein>
    <submittedName>
        <fullName evidence="4">Serine/arginine repetitive matrix protein 2-like</fullName>
    </submittedName>
</protein>